<dbReference type="InterPro" id="IPR036388">
    <property type="entry name" value="WH-like_DNA-bd_sf"/>
</dbReference>
<dbReference type="InterPro" id="IPR005119">
    <property type="entry name" value="LysR_subst-bd"/>
</dbReference>
<evidence type="ECO:0000256" key="3">
    <source>
        <dbReference type="ARBA" id="ARBA00023125"/>
    </source>
</evidence>
<evidence type="ECO:0000256" key="2">
    <source>
        <dbReference type="ARBA" id="ARBA00023015"/>
    </source>
</evidence>
<dbReference type="EMBL" id="LSNE01000003">
    <property type="protein sequence ID" value="KXI30475.1"/>
    <property type="molecule type" value="Genomic_DNA"/>
</dbReference>
<name>A0A136A5F1_9ALTE</name>
<dbReference type="SUPFAM" id="SSF46785">
    <property type="entry name" value="Winged helix' DNA-binding domain"/>
    <property type="match status" value="1"/>
</dbReference>
<keyword evidence="4" id="KW-0804">Transcription</keyword>
<protein>
    <recommendedName>
        <fullName evidence="5">HTH lysR-type domain-containing protein</fullName>
    </recommendedName>
</protein>
<dbReference type="AlphaFoldDB" id="A0A136A5F1"/>
<keyword evidence="7" id="KW-1185">Reference proteome</keyword>
<evidence type="ECO:0000256" key="1">
    <source>
        <dbReference type="ARBA" id="ARBA00009437"/>
    </source>
</evidence>
<reference evidence="7" key="1">
    <citation type="submission" date="2016-02" db="EMBL/GenBank/DDBJ databases">
        <authorList>
            <person name="Schultz-Johansen M."/>
            <person name="Glaring M.A."/>
            <person name="Bech P.K."/>
            <person name="Stougaard P."/>
        </authorList>
    </citation>
    <scope>NUCLEOTIDE SEQUENCE [LARGE SCALE GENOMIC DNA]</scope>
    <source>
        <strain evidence="7">S66</strain>
    </source>
</reference>
<evidence type="ECO:0000256" key="4">
    <source>
        <dbReference type="ARBA" id="ARBA00023163"/>
    </source>
</evidence>
<dbReference type="Pfam" id="PF00126">
    <property type="entry name" value="HTH_1"/>
    <property type="match status" value="1"/>
</dbReference>
<comment type="caution">
    <text evidence="6">The sequence shown here is derived from an EMBL/GenBank/DDBJ whole genome shotgun (WGS) entry which is preliminary data.</text>
</comment>
<dbReference type="InterPro" id="IPR000847">
    <property type="entry name" value="LysR_HTH_N"/>
</dbReference>
<dbReference type="Gene3D" id="1.10.10.10">
    <property type="entry name" value="Winged helix-like DNA-binding domain superfamily/Winged helix DNA-binding domain"/>
    <property type="match status" value="1"/>
</dbReference>
<evidence type="ECO:0000313" key="7">
    <source>
        <dbReference type="Proteomes" id="UP000070299"/>
    </source>
</evidence>
<dbReference type="GO" id="GO:0000976">
    <property type="term" value="F:transcription cis-regulatory region binding"/>
    <property type="evidence" value="ECO:0007669"/>
    <property type="project" value="TreeGrafter"/>
</dbReference>
<evidence type="ECO:0000313" key="6">
    <source>
        <dbReference type="EMBL" id="KXI30475.1"/>
    </source>
</evidence>
<proteinExistence type="inferred from homology"/>
<accession>A0A136A5F1</accession>
<dbReference type="GO" id="GO:0003700">
    <property type="term" value="F:DNA-binding transcription factor activity"/>
    <property type="evidence" value="ECO:0007669"/>
    <property type="project" value="InterPro"/>
</dbReference>
<gene>
    <name evidence="6" type="ORF">AX660_10960</name>
</gene>
<dbReference type="PRINTS" id="PR00039">
    <property type="entry name" value="HTHLYSR"/>
</dbReference>
<dbReference type="Proteomes" id="UP000070299">
    <property type="component" value="Unassembled WGS sequence"/>
</dbReference>
<dbReference type="PROSITE" id="PS50931">
    <property type="entry name" value="HTH_LYSR"/>
    <property type="match status" value="1"/>
</dbReference>
<dbReference type="PANTHER" id="PTHR30126:SF5">
    <property type="entry name" value="HTH-TYPE TRANSCRIPTIONAL ACTIVATOR CMPR"/>
    <property type="match status" value="1"/>
</dbReference>
<keyword evidence="3" id="KW-0238">DNA-binding</keyword>
<evidence type="ECO:0000259" key="5">
    <source>
        <dbReference type="PROSITE" id="PS50931"/>
    </source>
</evidence>
<feature type="domain" description="HTH lysR-type" evidence="5">
    <location>
        <begin position="26"/>
        <end position="82"/>
    </location>
</feature>
<dbReference type="InterPro" id="IPR036390">
    <property type="entry name" value="WH_DNA-bd_sf"/>
</dbReference>
<dbReference type="PANTHER" id="PTHR30126">
    <property type="entry name" value="HTH-TYPE TRANSCRIPTIONAL REGULATOR"/>
    <property type="match status" value="1"/>
</dbReference>
<dbReference type="STRING" id="1799789.AX660_10960"/>
<dbReference type="Gene3D" id="3.40.190.290">
    <property type="match status" value="1"/>
</dbReference>
<dbReference type="Pfam" id="PF03466">
    <property type="entry name" value="LysR_substrate"/>
    <property type="match status" value="1"/>
</dbReference>
<sequence length="337" mass="37710">MPVDNDYTNNNKPLFPKGRLASRIGTFRQLEILMAVAETGGIVAAAERLHLSQPSVSMQMRKLAESIGLPLYEMVGRRMTLTHAGELVFAHAKEIFACTDRLEMSLNQLQGLLLGKLSIGIVSSAEYFSPHLLGPFCRRYPQIEISLEFGNRKNILQRMQQNLDDLYIFGYPPQEQDIEATSMGINHLVLIAPHSHPLAAQSSLTWQDLSNELFILREEGSGTRLATELQLAKLGHSLDKHINIASNEGIKHAVLARMGLAIVPALSLDEGNQKDVVQLPVEGFPLSDNWHVVNRKDKVFSVIAKLCRDYLLGEGKNMVDEATQYWEKNHKPKLPTR</sequence>
<keyword evidence="2" id="KW-0805">Transcription regulation</keyword>
<dbReference type="SUPFAM" id="SSF53850">
    <property type="entry name" value="Periplasmic binding protein-like II"/>
    <property type="match status" value="1"/>
</dbReference>
<comment type="similarity">
    <text evidence="1">Belongs to the LysR transcriptional regulatory family.</text>
</comment>
<organism evidence="6 7">
    <name type="scientific">Paraglaciecola hydrolytica</name>
    <dbReference type="NCBI Taxonomy" id="1799789"/>
    <lineage>
        <taxon>Bacteria</taxon>
        <taxon>Pseudomonadati</taxon>
        <taxon>Pseudomonadota</taxon>
        <taxon>Gammaproteobacteria</taxon>
        <taxon>Alteromonadales</taxon>
        <taxon>Alteromonadaceae</taxon>
        <taxon>Paraglaciecola</taxon>
    </lineage>
</organism>